<dbReference type="Gene3D" id="2.40.50.100">
    <property type="match status" value="1"/>
</dbReference>
<gene>
    <name evidence="3" type="ORF">GL4_3236</name>
</gene>
<feature type="coiled-coil region" evidence="1">
    <location>
        <begin position="174"/>
        <end position="211"/>
    </location>
</feature>
<sequence length="349" mass="38725">MRPLKNRQRPDNIPNEQRVIRSKTGRTIYIVLLCLFGLVVANYLFGDYVFLRADGLVLRDQHVIATPYVARVEAVDVREGQDVDAGSVLINLQSTEILERLADLSTKRAELVAKATDFKVRSENVAQLLPLAERRADEAVNTIKQFDDLAAAKLVTSARYQEALKVSYEANRDRVSLRTQRQVLQEELDSLDEALEDAADAISKVEALYDNGTVRSPVNGSIGATVPSVGNVYRPGEPILSVYSGKPYVLAYLPRRYLFPISVGMEVRVSDGRGATFGTITEILPVTDTLPREFQNTFKPSDRSQLAKISLSSDSSFPLNQKVGVSRFPKIGGAREHLRDLFGAEQVQD</sequence>
<protein>
    <recommendedName>
        <fullName evidence="5">Multidrug resistance efflux pump</fullName>
    </recommendedName>
</protein>
<proteinExistence type="predicted"/>
<dbReference type="AlphaFoldDB" id="A0A0A8K7Z6"/>
<dbReference type="OrthoDB" id="7341345at2"/>
<dbReference type="KEGG" id="mcg:GL4_3236"/>
<evidence type="ECO:0000256" key="1">
    <source>
        <dbReference type="SAM" id="Coils"/>
    </source>
</evidence>
<evidence type="ECO:0008006" key="5">
    <source>
        <dbReference type="Google" id="ProtNLM"/>
    </source>
</evidence>
<keyword evidence="2" id="KW-0472">Membrane</keyword>
<dbReference type="InterPro" id="IPR050739">
    <property type="entry name" value="MFP"/>
</dbReference>
<dbReference type="STRING" id="1384459.GL4_3236"/>
<accession>A0A0A8K7Z6</accession>
<reference evidence="3 4" key="1">
    <citation type="submission" date="2014-09" db="EMBL/GenBank/DDBJ databases">
        <title>Genome sequencing of Methyloceanibacter caenitepidi Gela4.</title>
        <authorList>
            <person name="Takeuchi M."/>
            <person name="Susumu S."/>
            <person name="Kamagata Y."/>
            <person name="Oshima K."/>
            <person name="Hattori M."/>
            <person name="Iwasaki W."/>
        </authorList>
    </citation>
    <scope>NUCLEOTIDE SEQUENCE [LARGE SCALE GENOMIC DNA]</scope>
    <source>
        <strain evidence="3 4">Gela4</strain>
    </source>
</reference>
<dbReference type="HOGENOM" id="CLU_065960_0_0_5"/>
<dbReference type="EMBL" id="AP014648">
    <property type="protein sequence ID" value="BAQ18667.1"/>
    <property type="molecule type" value="Genomic_DNA"/>
</dbReference>
<dbReference type="PANTHER" id="PTHR30386">
    <property type="entry name" value="MEMBRANE FUSION SUBUNIT OF EMRAB-TOLC MULTIDRUG EFFLUX PUMP"/>
    <property type="match status" value="1"/>
</dbReference>
<dbReference type="RefSeq" id="WP_045368929.1">
    <property type="nucleotide sequence ID" value="NZ_AP014648.1"/>
</dbReference>
<dbReference type="Proteomes" id="UP000031643">
    <property type="component" value="Chromosome"/>
</dbReference>
<evidence type="ECO:0000313" key="4">
    <source>
        <dbReference type="Proteomes" id="UP000031643"/>
    </source>
</evidence>
<evidence type="ECO:0000313" key="3">
    <source>
        <dbReference type="EMBL" id="BAQ18667.1"/>
    </source>
</evidence>
<keyword evidence="4" id="KW-1185">Reference proteome</keyword>
<keyword evidence="1" id="KW-0175">Coiled coil</keyword>
<dbReference type="Gene3D" id="1.10.287.470">
    <property type="entry name" value="Helix hairpin bin"/>
    <property type="match status" value="1"/>
</dbReference>
<feature type="transmembrane region" description="Helical" evidence="2">
    <location>
        <begin position="27"/>
        <end position="45"/>
    </location>
</feature>
<name>A0A0A8K7Z6_9HYPH</name>
<evidence type="ECO:0000256" key="2">
    <source>
        <dbReference type="SAM" id="Phobius"/>
    </source>
</evidence>
<keyword evidence="2" id="KW-1133">Transmembrane helix</keyword>
<keyword evidence="2" id="KW-0812">Transmembrane</keyword>
<organism evidence="3 4">
    <name type="scientific">Methyloceanibacter caenitepidi</name>
    <dbReference type="NCBI Taxonomy" id="1384459"/>
    <lineage>
        <taxon>Bacteria</taxon>
        <taxon>Pseudomonadati</taxon>
        <taxon>Pseudomonadota</taxon>
        <taxon>Alphaproteobacteria</taxon>
        <taxon>Hyphomicrobiales</taxon>
        <taxon>Hyphomicrobiaceae</taxon>
        <taxon>Methyloceanibacter</taxon>
    </lineage>
</organism>